<evidence type="ECO:0000256" key="8">
    <source>
        <dbReference type="SAM" id="Phobius"/>
    </source>
</evidence>
<protein>
    <submittedName>
        <fullName evidence="9">Cell division protein DivIC</fullName>
    </submittedName>
</protein>
<evidence type="ECO:0000256" key="3">
    <source>
        <dbReference type="ARBA" id="ARBA00022692"/>
    </source>
</evidence>
<comment type="caution">
    <text evidence="9">The sequence shown here is derived from an EMBL/GenBank/DDBJ whole genome shotgun (WGS) entry which is preliminary data.</text>
</comment>
<keyword evidence="7" id="KW-0175">Coiled coil</keyword>
<dbReference type="Proteomes" id="UP000559117">
    <property type="component" value="Unassembled WGS sequence"/>
</dbReference>
<dbReference type="RefSeq" id="WP_183859442.1">
    <property type="nucleotide sequence ID" value="NZ_JACHFH010000005.1"/>
</dbReference>
<dbReference type="PANTHER" id="PTHR37485">
    <property type="entry name" value="CELL DIVISION PROTEIN FTSB"/>
    <property type="match status" value="1"/>
</dbReference>
<keyword evidence="5 8" id="KW-0472">Membrane</keyword>
<dbReference type="InterPro" id="IPR007060">
    <property type="entry name" value="FtsL/DivIC"/>
</dbReference>
<keyword evidence="6" id="KW-0131">Cell cycle</keyword>
<keyword evidence="2 9" id="KW-0132">Cell division</keyword>
<evidence type="ECO:0000256" key="7">
    <source>
        <dbReference type="SAM" id="Coils"/>
    </source>
</evidence>
<keyword evidence="4 8" id="KW-1133">Transmembrane helix</keyword>
<evidence type="ECO:0000313" key="9">
    <source>
        <dbReference type="EMBL" id="MBB5335442.1"/>
    </source>
</evidence>
<dbReference type="InterPro" id="IPR023081">
    <property type="entry name" value="Cell_div_FtsB"/>
</dbReference>
<gene>
    <name evidence="9" type="ORF">HNR32_000567</name>
</gene>
<dbReference type="GO" id="GO:0043093">
    <property type="term" value="P:FtsZ-dependent cytokinesis"/>
    <property type="evidence" value="ECO:0007669"/>
    <property type="project" value="TreeGrafter"/>
</dbReference>
<sequence>MKKRQLNIFTVVFIAIIAYFSYIAINQQMYISNVSSEYQIAQQKYDKVMQENQKLKAEKDALQNPKYIEKIARDELGMTKKGEIPYVASDK</sequence>
<evidence type="ECO:0000256" key="4">
    <source>
        <dbReference type="ARBA" id="ARBA00022989"/>
    </source>
</evidence>
<feature type="coiled-coil region" evidence="7">
    <location>
        <begin position="31"/>
        <end position="58"/>
    </location>
</feature>
<reference evidence="9 10" key="1">
    <citation type="submission" date="2020-08" db="EMBL/GenBank/DDBJ databases">
        <title>Genomic Encyclopedia of Type Strains, Phase IV (KMG-IV): sequencing the most valuable type-strain genomes for metagenomic binning, comparative biology and taxonomic classification.</title>
        <authorList>
            <person name="Goeker M."/>
        </authorList>
    </citation>
    <scope>NUCLEOTIDE SEQUENCE [LARGE SCALE GENOMIC DNA]</scope>
    <source>
        <strain evidence="9 10">DSM 24661</strain>
    </source>
</reference>
<evidence type="ECO:0000256" key="2">
    <source>
        <dbReference type="ARBA" id="ARBA00022618"/>
    </source>
</evidence>
<evidence type="ECO:0000256" key="5">
    <source>
        <dbReference type="ARBA" id="ARBA00023136"/>
    </source>
</evidence>
<dbReference type="GO" id="GO:0030428">
    <property type="term" value="C:cell septum"/>
    <property type="evidence" value="ECO:0007669"/>
    <property type="project" value="TreeGrafter"/>
</dbReference>
<dbReference type="PANTHER" id="PTHR37485:SF1">
    <property type="entry name" value="CELL DIVISION PROTEIN FTSB"/>
    <property type="match status" value="1"/>
</dbReference>
<proteinExistence type="predicted"/>
<dbReference type="EMBL" id="JACHFH010000005">
    <property type="protein sequence ID" value="MBB5335442.1"/>
    <property type="molecule type" value="Genomic_DNA"/>
</dbReference>
<dbReference type="AlphaFoldDB" id="A0A840UMG4"/>
<keyword evidence="10" id="KW-1185">Reference proteome</keyword>
<accession>A0A840UMG4</accession>
<keyword evidence="1" id="KW-1003">Cell membrane</keyword>
<evidence type="ECO:0000256" key="1">
    <source>
        <dbReference type="ARBA" id="ARBA00022475"/>
    </source>
</evidence>
<name>A0A840UMG4_9FIRM</name>
<organism evidence="9 10">
    <name type="scientific">Pectinatus brassicae</name>
    <dbReference type="NCBI Taxonomy" id="862415"/>
    <lineage>
        <taxon>Bacteria</taxon>
        <taxon>Bacillati</taxon>
        <taxon>Bacillota</taxon>
        <taxon>Negativicutes</taxon>
        <taxon>Selenomonadales</taxon>
        <taxon>Selenomonadaceae</taxon>
        <taxon>Pectinatus</taxon>
    </lineage>
</organism>
<evidence type="ECO:0000256" key="6">
    <source>
        <dbReference type="ARBA" id="ARBA00023306"/>
    </source>
</evidence>
<feature type="transmembrane region" description="Helical" evidence="8">
    <location>
        <begin position="6"/>
        <end position="25"/>
    </location>
</feature>
<keyword evidence="3 8" id="KW-0812">Transmembrane</keyword>
<dbReference type="Pfam" id="PF04977">
    <property type="entry name" value="DivIC"/>
    <property type="match status" value="1"/>
</dbReference>
<evidence type="ECO:0000313" key="10">
    <source>
        <dbReference type="Proteomes" id="UP000559117"/>
    </source>
</evidence>